<sequence>MLLIEGSNIKKYFGDRLILDIDNLKIYSGDRIGIVGANGVGKTTLINILTKRFEPDEGLIKVYETYAYIYQLEEPDSKKISNEMASKFRVAAIWNENMSGGEKTRFKLARSLEFSSSLIFADEPTSNMDIDGIEYMEKKFKEYKGALIIISHDRSFLDKLCNKIWEIEHGMIKIYNGNYSDYGLQKTQERERAEFEYAEYVKEKDRLRNVIIDTKQKSKNVKKTPKRMGNSEARLHKMGDQRSKVNIDGVVKNVKKRIEHLQIKEKPNKQHDIKLNIPDSNKLYGKIIIEGKNINRVFGEKSIFNNAEFKIYNESKTALIGPNGCGKSTLIKMILNENYSIKIAEGAKIGYFSQNMSILKEELTIIENVMEKSIYNETFARLLLARLLIKGEDIYKKVSVLSGGERVKVSFAKILVQDINLLILDEPTNYMDINSLEVVEKVLKEYSRTLLFVSHDRRFINSVADNIMTIENCKIKSFNGNYEKYMAQRNTKLNDNKKEIEKEILVLQNKLSEVIGRLSMPSKQDDISILDQEYCNILAKLKKLKANI</sequence>
<dbReference type="PANTHER" id="PTHR42855">
    <property type="entry name" value="ABC TRANSPORTER ATP-BINDING SUBUNIT"/>
    <property type="match status" value="1"/>
</dbReference>
<keyword evidence="3" id="KW-0175">Coiled coil</keyword>
<feature type="domain" description="ABC transporter" evidence="4">
    <location>
        <begin position="289"/>
        <end position="497"/>
    </location>
</feature>
<dbReference type="STRING" id="1548.CSCA_2534"/>
<dbReference type="PROSITE" id="PS50893">
    <property type="entry name" value="ABC_TRANSPORTER_2"/>
    <property type="match status" value="2"/>
</dbReference>
<dbReference type="SUPFAM" id="SSF52540">
    <property type="entry name" value="P-loop containing nucleoside triphosphate hydrolases"/>
    <property type="match status" value="2"/>
</dbReference>
<dbReference type="InterPro" id="IPR017871">
    <property type="entry name" value="ABC_transporter-like_CS"/>
</dbReference>
<dbReference type="CDD" id="cd03221">
    <property type="entry name" value="ABCF_EF-3"/>
    <property type="match status" value="2"/>
</dbReference>
<dbReference type="InterPro" id="IPR003593">
    <property type="entry name" value="AAA+_ATPase"/>
</dbReference>
<dbReference type="InterPro" id="IPR027417">
    <property type="entry name" value="P-loop_NTPase"/>
</dbReference>
<dbReference type="GO" id="GO:0005524">
    <property type="term" value="F:ATP binding"/>
    <property type="evidence" value="ECO:0007669"/>
    <property type="project" value="UniProtKB-KW"/>
</dbReference>
<protein>
    <submittedName>
        <fullName evidence="5">ABC transporter related protein</fullName>
    </submittedName>
</protein>
<dbReference type="SMART" id="SM00382">
    <property type="entry name" value="AAA"/>
    <property type="match status" value="2"/>
</dbReference>
<evidence type="ECO:0000313" key="6">
    <source>
        <dbReference type="Proteomes" id="UP000033115"/>
    </source>
</evidence>
<dbReference type="EMBL" id="CP009933">
    <property type="protein sequence ID" value="AKA69659.1"/>
    <property type="molecule type" value="Genomic_DNA"/>
</dbReference>
<gene>
    <name evidence="5" type="ORF">CSCA_2534</name>
</gene>
<organism evidence="5 6">
    <name type="scientific">Clostridium scatologenes</name>
    <dbReference type="NCBI Taxonomy" id="1548"/>
    <lineage>
        <taxon>Bacteria</taxon>
        <taxon>Bacillati</taxon>
        <taxon>Bacillota</taxon>
        <taxon>Clostridia</taxon>
        <taxon>Eubacteriales</taxon>
        <taxon>Clostridiaceae</taxon>
        <taxon>Clostridium</taxon>
    </lineage>
</organism>
<dbReference type="RefSeq" id="WP_029161736.1">
    <property type="nucleotide sequence ID" value="NZ_CP009933.1"/>
</dbReference>
<feature type="coiled-coil region" evidence="3">
    <location>
        <begin position="490"/>
        <end position="517"/>
    </location>
</feature>
<dbReference type="InterPro" id="IPR032781">
    <property type="entry name" value="ABC_tran_Xtn"/>
</dbReference>
<evidence type="ECO:0000256" key="3">
    <source>
        <dbReference type="SAM" id="Coils"/>
    </source>
</evidence>
<evidence type="ECO:0000256" key="1">
    <source>
        <dbReference type="ARBA" id="ARBA00022741"/>
    </source>
</evidence>
<dbReference type="NCBIfam" id="NF000355">
    <property type="entry name" value="ribo_prot_ABC_F"/>
    <property type="match status" value="1"/>
</dbReference>
<dbReference type="AlphaFoldDB" id="A0A0E3M6K7"/>
<keyword evidence="1" id="KW-0547">Nucleotide-binding</keyword>
<dbReference type="PROSITE" id="PS00211">
    <property type="entry name" value="ABC_TRANSPORTER_1"/>
    <property type="match status" value="2"/>
</dbReference>
<dbReference type="Proteomes" id="UP000033115">
    <property type="component" value="Chromosome"/>
</dbReference>
<feature type="domain" description="ABC transporter" evidence="4">
    <location>
        <begin position="4"/>
        <end position="194"/>
    </location>
</feature>
<dbReference type="Pfam" id="PF12848">
    <property type="entry name" value="ABC_tran_Xtn"/>
    <property type="match status" value="1"/>
</dbReference>
<dbReference type="HOGENOM" id="CLU_000604_36_0_9"/>
<evidence type="ECO:0000256" key="2">
    <source>
        <dbReference type="ARBA" id="ARBA00022840"/>
    </source>
</evidence>
<evidence type="ECO:0000313" key="5">
    <source>
        <dbReference type="EMBL" id="AKA69659.1"/>
    </source>
</evidence>
<keyword evidence="6" id="KW-1185">Reference proteome</keyword>
<reference evidence="5 6" key="1">
    <citation type="journal article" date="2015" name="J. Biotechnol.">
        <title>Complete genome sequence of a malodorant-producing acetogen, Clostridium scatologenes ATCC 25775(T).</title>
        <authorList>
            <person name="Zhu Z."/>
            <person name="Guo T."/>
            <person name="Zheng H."/>
            <person name="Song T."/>
            <person name="Ouyang P."/>
            <person name="Xie J."/>
        </authorList>
    </citation>
    <scope>NUCLEOTIDE SEQUENCE [LARGE SCALE GENOMIC DNA]</scope>
    <source>
        <strain evidence="5 6">ATCC 25775</strain>
    </source>
</reference>
<dbReference type="GO" id="GO:0016887">
    <property type="term" value="F:ATP hydrolysis activity"/>
    <property type="evidence" value="ECO:0007669"/>
    <property type="project" value="InterPro"/>
</dbReference>
<accession>A0A0E3M6K7</accession>
<name>A0A0E3M6K7_CLOSL</name>
<keyword evidence="2" id="KW-0067">ATP-binding</keyword>
<proteinExistence type="predicted"/>
<dbReference type="Pfam" id="PF00005">
    <property type="entry name" value="ABC_tran"/>
    <property type="match status" value="2"/>
</dbReference>
<dbReference type="KEGG" id="csq:CSCA_2534"/>
<dbReference type="InterPro" id="IPR003439">
    <property type="entry name" value="ABC_transporter-like_ATP-bd"/>
</dbReference>
<dbReference type="Gene3D" id="3.40.50.300">
    <property type="entry name" value="P-loop containing nucleotide triphosphate hydrolases"/>
    <property type="match status" value="3"/>
</dbReference>
<dbReference type="PANTHER" id="PTHR42855:SF2">
    <property type="entry name" value="DRUG RESISTANCE ABC TRANSPORTER,ATP-BINDING PROTEIN"/>
    <property type="match status" value="1"/>
</dbReference>
<dbReference type="InterPro" id="IPR051309">
    <property type="entry name" value="ABCF_ATPase"/>
</dbReference>
<evidence type="ECO:0000259" key="4">
    <source>
        <dbReference type="PROSITE" id="PS50893"/>
    </source>
</evidence>